<keyword evidence="4" id="KW-1185">Reference proteome</keyword>
<reference evidence="3" key="1">
    <citation type="submission" date="2021-12" db="EMBL/GenBank/DDBJ databases">
        <title>Curvularia clavata genome.</title>
        <authorList>
            <person name="Cao Y."/>
        </authorList>
    </citation>
    <scope>NUCLEOTIDE SEQUENCE</scope>
    <source>
        <strain evidence="3">Yc1106</strain>
    </source>
</reference>
<proteinExistence type="predicted"/>
<dbReference type="AlphaFoldDB" id="A0A9Q8ZA54"/>
<evidence type="ECO:0000259" key="2">
    <source>
        <dbReference type="PROSITE" id="PS00028"/>
    </source>
</evidence>
<evidence type="ECO:0000313" key="3">
    <source>
        <dbReference type="EMBL" id="USP79347.1"/>
    </source>
</evidence>
<dbReference type="InterPro" id="IPR022698">
    <property type="entry name" value="OrsD"/>
</dbReference>
<feature type="domain" description="C2H2-type" evidence="2">
    <location>
        <begin position="92"/>
        <end position="113"/>
    </location>
</feature>
<feature type="compositionally biased region" description="Low complexity" evidence="1">
    <location>
        <begin position="635"/>
        <end position="646"/>
    </location>
</feature>
<gene>
    <name evidence="3" type="ORF">yc1106_06621</name>
</gene>
<organism evidence="3 4">
    <name type="scientific">Curvularia clavata</name>
    <dbReference type="NCBI Taxonomy" id="95742"/>
    <lineage>
        <taxon>Eukaryota</taxon>
        <taxon>Fungi</taxon>
        <taxon>Dikarya</taxon>
        <taxon>Ascomycota</taxon>
        <taxon>Pezizomycotina</taxon>
        <taxon>Dothideomycetes</taxon>
        <taxon>Pleosporomycetidae</taxon>
        <taxon>Pleosporales</taxon>
        <taxon>Pleosporineae</taxon>
        <taxon>Pleosporaceae</taxon>
        <taxon>Curvularia</taxon>
    </lineage>
</organism>
<dbReference type="Pfam" id="PF12013">
    <property type="entry name" value="OrsD"/>
    <property type="match status" value="1"/>
</dbReference>
<protein>
    <recommendedName>
        <fullName evidence="2">C2H2-type domain-containing protein</fullName>
    </recommendedName>
</protein>
<sequence length="646" mass="73401">MDLFREIFVYLPIHCIAICKSHKQGVVKSQLRTHLDTKHQELVPHIRRSIVQATSQEPWLQNWADSPNEVMFPRPDAAPLPHLPVYTDGLQCCQCGYICRHVKKMQEHGRNHHGWTSSHTRSVGRPAGIQQRWTGSVMCQKFQNTSTLGRLFEVQGAPPAEPDRDEEETQLRRALAAATTQIDQVIERRNPSNIIEEDSSQWGYQTWLNRVGWKRHLKGLDRLWLLDMAHTPSYHERALQDQVLAFMLALLDHKLASSDHESGLISGMAVLGVSADRAWLDPLMYTPKQSAMVSISRMLVLYQAHKKRNAQIDKLVAGGYSKETASTTAATHFELVQDMCHRFMALTDYNGQPTPMDAILWLRAFGFKIRYTTNAEGVVDWVGDTLLYGQIQFSMAQLRTMVHGMIASTRQDMLKQLLLLQLDIEGDVVPETTPCPAIYWDKLVDNAAAQQAGWSFMEDARNRQATSVGDPKRWLLGLIQQEKRLRHEFADAAASRVAMARGGGLVWVKERIQAYYQAMQEARHALAVLMHMTGGAPPRGSELLTIRFQNDAQGNSCGGSLESNAIATPSNRVDAATRWLQPQLGCRLQAAARQERKQREQQKAAEEQAKRENEDWYKPKKERRKDRKKKKGENPEQVPEQVPEQE</sequence>
<name>A0A9Q8ZA54_CURCL</name>
<dbReference type="VEuPathDB" id="FungiDB:yc1106_06621"/>
<evidence type="ECO:0000313" key="4">
    <source>
        <dbReference type="Proteomes" id="UP001056012"/>
    </source>
</evidence>
<dbReference type="PROSITE" id="PS00028">
    <property type="entry name" value="ZINC_FINGER_C2H2_1"/>
    <property type="match status" value="1"/>
</dbReference>
<feature type="compositionally biased region" description="Basic residues" evidence="1">
    <location>
        <begin position="620"/>
        <end position="631"/>
    </location>
</feature>
<dbReference type="Proteomes" id="UP001056012">
    <property type="component" value="Chromosome 4"/>
</dbReference>
<dbReference type="EMBL" id="CP089277">
    <property type="protein sequence ID" value="USP79347.1"/>
    <property type="molecule type" value="Genomic_DNA"/>
</dbReference>
<accession>A0A9Q8ZA54</accession>
<feature type="compositionally biased region" description="Basic and acidic residues" evidence="1">
    <location>
        <begin position="593"/>
        <end position="619"/>
    </location>
</feature>
<dbReference type="OrthoDB" id="5425274at2759"/>
<evidence type="ECO:0000256" key="1">
    <source>
        <dbReference type="SAM" id="MobiDB-lite"/>
    </source>
</evidence>
<feature type="region of interest" description="Disordered" evidence="1">
    <location>
        <begin position="592"/>
        <end position="646"/>
    </location>
</feature>
<dbReference type="InterPro" id="IPR013087">
    <property type="entry name" value="Znf_C2H2_type"/>
</dbReference>